<dbReference type="Proteomes" id="UP000294933">
    <property type="component" value="Unassembled WGS sequence"/>
</dbReference>
<dbReference type="Pfam" id="PF01266">
    <property type="entry name" value="DAO"/>
    <property type="match status" value="1"/>
</dbReference>
<sequence length="397" mass="41901">MSANEIPPYSPPKDIVIIGGGVIGCTSACYLSRHPRASSTKVTILEAGAIAGGASGKYGGLVAKWVSPKELVDVAFAEHVALAEEHGGEARWGWRILNCGWWRGRVGCPRRRGKKADGVEVPEDLDWLDSGATEAYRSMAGDGETAQVHPYLFTTSMLALAQEKGVKLIKGRATSIQYTEDSQVSGVNYVDSNGADGILTADTIILSAGPWTPTLLPQVPIWGHRAHSITILPSQPVSPYFLFTSFTYPVGDATGTATRTWPGTRTAGPDILTCPNNEVFVCAAREDSEPLPDGTKDVVVDEKVCDQLVKDVGMMSKPLRDGEVTMRQACYLANAGSGNGCPIVGRVEGIGGLVVAAGHASTGVCNAPGTAKAISELLIDGEITCADLSRLAPKNFF</sequence>
<name>A0A4Y7PMN8_9AGAM</name>
<dbReference type="GO" id="GO:0005770">
    <property type="term" value="C:late endosome"/>
    <property type="evidence" value="ECO:0007669"/>
    <property type="project" value="TreeGrafter"/>
</dbReference>
<evidence type="ECO:0000313" key="2">
    <source>
        <dbReference type="EMBL" id="TDL16677.1"/>
    </source>
</evidence>
<organism evidence="2 3">
    <name type="scientific">Rickenella mellea</name>
    <dbReference type="NCBI Taxonomy" id="50990"/>
    <lineage>
        <taxon>Eukaryota</taxon>
        <taxon>Fungi</taxon>
        <taxon>Dikarya</taxon>
        <taxon>Basidiomycota</taxon>
        <taxon>Agaricomycotina</taxon>
        <taxon>Agaricomycetes</taxon>
        <taxon>Hymenochaetales</taxon>
        <taxon>Rickenellaceae</taxon>
        <taxon>Rickenella</taxon>
    </lineage>
</organism>
<dbReference type="SUPFAM" id="SSF51905">
    <property type="entry name" value="FAD/NAD(P)-binding domain"/>
    <property type="match status" value="1"/>
</dbReference>
<dbReference type="Gene3D" id="3.50.50.60">
    <property type="entry name" value="FAD/NAD(P)-binding domain"/>
    <property type="match status" value="1"/>
</dbReference>
<dbReference type="STRING" id="50990.A0A4Y7PMN8"/>
<dbReference type="InterPro" id="IPR036188">
    <property type="entry name" value="FAD/NAD-bd_sf"/>
</dbReference>
<protein>
    <submittedName>
        <fullName evidence="2">FAD dependent oxidoreductase</fullName>
    </submittedName>
</protein>
<dbReference type="InterPro" id="IPR006076">
    <property type="entry name" value="FAD-dep_OxRdtase"/>
</dbReference>
<feature type="domain" description="FAD dependent oxidoreductase" evidence="1">
    <location>
        <begin position="14"/>
        <end position="377"/>
    </location>
</feature>
<dbReference type="PANTHER" id="PTHR13847:SF150">
    <property type="entry name" value="OXIDOREDUCTASE TDA3-RELATED"/>
    <property type="match status" value="1"/>
</dbReference>
<proteinExistence type="predicted"/>
<dbReference type="EMBL" id="ML170237">
    <property type="protein sequence ID" value="TDL16677.1"/>
    <property type="molecule type" value="Genomic_DNA"/>
</dbReference>
<dbReference type="GO" id="GO:0042147">
    <property type="term" value="P:retrograde transport, endosome to Golgi"/>
    <property type="evidence" value="ECO:0007669"/>
    <property type="project" value="TreeGrafter"/>
</dbReference>
<dbReference type="AlphaFoldDB" id="A0A4Y7PMN8"/>
<keyword evidence="3" id="KW-1185">Reference proteome</keyword>
<gene>
    <name evidence="2" type="ORF">BD410DRAFT_844190</name>
</gene>
<dbReference type="Gene3D" id="3.30.9.10">
    <property type="entry name" value="D-Amino Acid Oxidase, subunit A, domain 2"/>
    <property type="match status" value="1"/>
</dbReference>
<dbReference type="PANTHER" id="PTHR13847">
    <property type="entry name" value="SARCOSINE DEHYDROGENASE-RELATED"/>
    <property type="match status" value="1"/>
</dbReference>
<evidence type="ECO:0000313" key="3">
    <source>
        <dbReference type="Proteomes" id="UP000294933"/>
    </source>
</evidence>
<evidence type="ECO:0000259" key="1">
    <source>
        <dbReference type="Pfam" id="PF01266"/>
    </source>
</evidence>
<dbReference type="GO" id="GO:0005829">
    <property type="term" value="C:cytosol"/>
    <property type="evidence" value="ECO:0007669"/>
    <property type="project" value="GOC"/>
</dbReference>
<accession>A0A4Y7PMN8</accession>
<dbReference type="OrthoDB" id="498204at2759"/>
<reference evidence="2 3" key="1">
    <citation type="submission" date="2018-06" db="EMBL/GenBank/DDBJ databases">
        <title>A transcriptomic atlas of mushroom development highlights an independent origin of complex multicellularity.</title>
        <authorList>
            <consortium name="DOE Joint Genome Institute"/>
            <person name="Krizsan K."/>
            <person name="Almasi E."/>
            <person name="Merenyi Z."/>
            <person name="Sahu N."/>
            <person name="Viragh M."/>
            <person name="Koszo T."/>
            <person name="Mondo S."/>
            <person name="Kiss B."/>
            <person name="Balint B."/>
            <person name="Kues U."/>
            <person name="Barry K."/>
            <person name="Hegedus J.C."/>
            <person name="Henrissat B."/>
            <person name="Johnson J."/>
            <person name="Lipzen A."/>
            <person name="Ohm R."/>
            <person name="Nagy I."/>
            <person name="Pangilinan J."/>
            <person name="Yan J."/>
            <person name="Xiong Y."/>
            <person name="Grigoriev I.V."/>
            <person name="Hibbett D.S."/>
            <person name="Nagy L.G."/>
        </authorList>
    </citation>
    <scope>NUCLEOTIDE SEQUENCE [LARGE SCALE GENOMIC DNA]</scope>
    <source>
        <strain evidence="2 3">SZMC22713</strain>
    </source>
</reference>
<dbReference type="VEuPathDB" id="FungiDB:BD410DRAFT_844190"/>